<dbReference type="OrthoDB" id="5819629at2759"/>
<evidence type="ECO:0000313" key="3">
    <source>
        <dbReference type="EMBL" id="KAF7636733.1"/>
    </source>
</evidence>
<evidence type="ECO:0000256" key="1">
    <source>
        <dbReference type="SAM" id="MobiDB-lite"/>
    </source>
</evidence>
<dbReference type="AlphaFoldDB" id="A0A8S9ZUD3"/>
<keyword evidence="2" id="KW-0732">Signal</keyword>
<evidence type="ECO:0000256" key="2">
    <source>
        <dbReference type="SAM" id="SignalP"/>
    </source>
</evidence>
<feature type="compositionally biased region" description="Basic residues" evidence="1">
    <location>
        <begin position="223"/>
        <end position="237"/>
    </location>
</feature>
<gene>
    <name evidence="3" type="ORF">Mgra_00003915</name>
</gene>
<accession>A0A8S9ZUD3</accession>
<organism evidence="3 4">
    <name type="scientific">Meloidogyne graminicola</name>
    <dbReference type="NCBI Taxonomy" id="189291"/>
    <lineage>
        <taxon>Eukaryota</taxon>
        <taxon>Metazoa</taxon>
        <taxon>Ecdysozoa</taxon>
        <taxon>Nematoda</taxon>
        <taxon>Chromadorea</taxon>
        <taxon>Rhabditida</taxon>
        <taxon>Tylenchina</taxon>
        <taxon>Tylenchomorpha</taxon>
        <taxon>Tylenchoidea</taxon>
        <taxon>Meloidogynidae</taxon>
        <taxon>Meloidogyninae</taxon>
        <taxon>Meloidogyne</taxon>
    </lineage>
</organism>
<keyword evidence="4" id="KW-1185">Reference proteome</keyword>
<proteinExistence type="predicted"/>
<dbReference type="EMBL" id="JABEBT010000027">
    <property type="protein sequence ID" value="KAF7636733.1"/>
    <property type="molecule type" value="Genomic_DNA"/>
</dbReference>
<evidence type="ECO:0000313" key="4">
    <source>
        <dbReference type="Proteomes" id="UP000605970"/>
    </source>
</evidence>
<dbReference type="Proteomes" id="UP000605970">
    <property type="component" value="Unassembled WGS sequence"/>
</dbReference>
<feature type="region of interest" description="Disordered" evidence="1">
    <location>
        <begin position="217"/>
        <end position="237"/>
    </location>
</feature>
<sequence>MKNCCIIYCTLSLQFLNLFLTILLSVDAAELVEFLFRNQMICGQPFSDAQWVPVLDQCELDCKAEEEICMEDDQMKQTCRKHCKKAFQKEIKQQNGNNIFNLLTDKTTTLATTKSNTRRGNKKTSNKKRAKVASNNTRIFRRKDRINLKKYKNENLMNNTEAIISPIIEQKVIIKNKISLPKTIKTTKKRMMLNHGKMRKNKLLKMKGRIKRKLKEDKDQNKIKNKNNRIKNMIKRN</sequence>
<comment type="caution">
    <text evidence="3">The sequence shown here is derived from an EMBL/GenBank/DDBJ whole genome shotgun (WGS) entry which is preliminary data.</text>
</comment>
<feature type="signal peptide" evidence="2">
    <location>
        <begin position="1"/>
        <end position="28"/>
    </location>
</feature>
<name>A0A8S9ZUD3_9BILA</name>
<protein>
    <submittedName>
        <fullName evidence="3">Uncharacterized protein</fullName>
    </submittedName>
</protein>
<feature type="chain" id="PRO_5035862289" evidence="2">
    <location>
        <begin position="29"/>
        <end position="237"/>
    </location>
</feature>
<reference evidence="3" key="1">
    <citation type="journal article" date="2020" name="Ecol. Evol.">
        <title>Genome structure and content of the rice root-knot nematode (Meloidogyne graminicola).</title>
        <authorList>
            <person name="Phan N.T."/>
            <person name="Danchin E.G.J."/>
            <person name="Klopp C."/>
            <person name="Perfus-Barbeoch L."/>
            <person name="Kozlowski D.K."/>
            <person name="Koutsovoulos G.D."/>
            <person name="Lopez-Roques C."/>
            <person name="Bouchez O."/>
            <person name="Zahm M."/>
            <person name="Besnard G."/>
            <person name="Bellafiore S."/>
        </authorList>
    </citation>
    <scope>NUCLEOTIDE SEQUENCE</scope>
    <source>
        <strain evidence="3">VN-18</strain>
    </source>
</reference>